<name>A0A553JPC1_SHEHA</name>
<evidence type="ECO:0000259" key="12">
    <source>
        <dbReference type="Pfam" id="PF07715"/>
    </source>
</evidence>
<comment type="subcellular location">
    <subcellularLocation>
        <location evidence="1 8">Cell outer membrane</location>
        <topology evidence="1 8">Multi-pass membrane protein</topology>
    </subcellularLocation>
</comment>
<dbReference type="Pfam" id="PF07715">
    <property type="entry name" value="Plug"/>
    <property type="match status" value="1"/>
</dbReference>
<dbReference type="InterPro" id="IPR036942">
    <property type="entry name" value="Beta-barrel_TonB_sf"/>
</dbReference>
<dbReference type="Gene3D" id="2.170.130.10">
    <property type="entry name" value="TonB-dependent receptor, plug domain"/>
    <property type="match status" value="1"/>
</dbReference>
<evidence type="ECO:0000256" key="3">
    <source>
        <dbReference type="ARBA" id="ARBA00022452"/>
    </source>
</evidence>
<feature type="signal peptide" evidence="10">
    <location>
        <begin position="1"/>
        <end position="31"/>
    </location>
</feature>
<keyword evidence="2 8" id="KW-0813">Transport</keyword>
<keyword evidence="5 9" id="KW-0798">TonB box</keyword>
<dbReference type="EMBL" id="VKGK01000011">
    <property type="protein sequence ID" value="TRY14306.1"/>
    <property type="molecule type" value="Genomic_DNA"/>
</dbReference>
<organism evidence="13 14">
    <name type="scientific">Shewanella hanedai</name>
    <name type="common">Alteromonas hanedai</name>
    <dbReference type="NCBI Taxonomy" id="25"/>
    <lineage>
        <taxon>Bacteria</taxon>
        <taxon>Pseudomonadati</taxon>
        <taxon>Pseudomonadota</taxon>
        <taxon>Gammaproteobacteria</taxon>
        <taxon>Alteromonadales</taxon>
        <taxon>Shewanellaceae</taxon>
        <taxon>Shewanella</taxon>
    </lineage>
</organism>
<accession>A0A553JPC1</accession>
<dbReference type="Pfam" id="PF00593">
    <property type="entry name" value="TonB_dep_Rec_b-barrel"/>
    <property type="match status" value="1"/>
</dbReference>
<evidence type="ECO:0000313" key="14">
    <source>
        <dbReference type="Proteomes" id="UP000318126"/>
    </source>
</evidence>
<reference evidence="14" key="1">
    <citation type="submission" date="2019-07" db="EMBL/GenBank/DDBJ databases">
        <title>Shewanella sp. YLB-08 draft genomic sequence.</title>
        <authorList>
            <person name="Yu L."/>
        </authorList>
    </citation>
    <scope>NUCLEOTIDE SEQUENCE [LARGE SCALE GENOMIC DNA]</scope>
    <source>
        <strain evidence="14">JCM 20706</strain>
    </source>
</reference>
<feature type="domain" description="TonB-dependent receptor-like beta-barrel" evidence="11">
    <location>
        <begin position="425"/>
        <end position="915"/>
    </location>
</feature>
<dbReference type="RefSeq" id="WP_144040191.1">
    <property type="nucleotide sequence ID" value="NZ_BMPL01000010.1"/>
</dbReference>
<evidence type="ECO:0000256" key="5">
    <source>
        <dbReference type="ARBA" id="ARBA00023077"/>
    </source>
</evidence>
<keyword evidence="6 8" id="KW-0472">Membrane</keyword>
<evidence type="ECO:0000256" key="7">
    <source>
        <dbReference type="ARBA" id="ARBA00023237"/>
    </source>
</evidence>
<keyword evidence="7 8" id="KW-0998">Cell outer membrane</keyword>
<evidence type="ECO:0000259" key="11">
    <source>
        <dbReference type="Pfam" id="PF00593"/>
    </source>
</evidence>
<feature type="chain" id="PRO_5021738865" evidence="10">
    <location>
        <begin position="32"/>
        <end position="950"/>
    </location>
</feature>
<dbReference type="InterPro" id="IPR000531">
    <property type="entry name" value="Beta-barrel_TonB"/>
</dbReference>
<evidence type="ECO:0000256" key="8">
    <source>
        <dbReference type="PROSITE-ProRule" id="PRU01360"/>
    </source>
</evidence>
<dbReference type="Proteomes" id="UP000318126">
    <property type="component" value="Unassembled WGS sequence"/>
</dbReference>
<evidence type="ECO:0000256" key="6">
    <source>
        <dbReference type="ARBA" id="ARBA00023136"/>
    </source>
</evidence>
<dbReference type="InterPro" id="IPR012910">
    <property type="entry name" value="Plug_dom"/>
</dbReference>
<dbReference type="PANTHER" id="PTHR47234:SF2">
    <property type="entry name" value="TONB-DEPENDENT RECEPTOR"/>
    <property type="match status" value="1"/>
</dbReference>
<comment type="similarity">
    <text evidence="8 9">Belongs to the TonB-dependent receptor family.</text>
</comment>
<keyword evidence="13" id="KW-0675">Receptor</keyword>
<dbReference type="InterPro" id="IPR037066">
    <property type="entry name" value="Plug_dom_sf"/>
</dbReference>
<keyword evidence="4 8" id="KW-0812">Transmembrane</keyword>
<dbReference type="InterPro" id="IPR039426">
    <property type="entry name" value="TonB-dep_rcpt-like"/>
</dbReference>
<dbReference type="PROSITE" id="PS52016">
    <property type="entry name" value="TONB_DEPENDENT_REC_3"/>
    <property type="match status" value="1"/>
</dbReference>
<evidence type="ECO:0000313" key="13">
    <source>
        <dbReference type="EMBL" id="TRY14306.1"/>
    </source>
</evidence>
<protein>
    <submittedName>
        <fullName evidence="13">TonB-dependent receptor</fullName>
    </submittedName>
</protein>
<proteinExistence type="inferred from homology"/>
<evidence type="ECO:0000256" key="10">
    <source>
        <dbReference type="SAM" id="SignalP"/>
    </source>
</evidence>
<evidence type="ECO:0000256" key="1">
    <source>
        <dbReference type="ARBA" id="ARBA00004571"/>
    </source>
</evidence>
<dbReference type="OrthoDB" id="176248at2"/>
<keyword evidence="14" id="KW-1185">Reference proteome</keyword>
<dbReference type="AlphaFoldDB" id="A0A553JPC1"/>
<evidence type="ECO:0000256" key="4">
    <source>
        <dbReference type="ARBA" id="ARBA00022692"/>
    </source>
</evidence>
<keyword evidence="10" id="KW-0732">Signal</keyword>
<dbReference type="SUPFAM" id="SSF56935">
    <property type="entry name" value="Porins"/>
    <property type="match status" value="1"/>
</dbReference>
<evidence type="ECO:0000256" key="2">
    <source>
        <dbReference type="ARBA" id="ARBA00022448"/>
    </source>
</evidence>
<dbReference type="GO" id="GO:0009279">
    <property type="term" value="C:cell outer membrane"/>
    <property type="evidence" value="ECO:0007669"/>
    <property type="project" value="UniProtKB-SubCell"/>
</dbReference>
<feature type="domain" description="TonB-dependent receptor plug" evidence="12">
    <location>
        <begin position="64"/>
        <end position="183"/>
    </location>
</feature>
<dbReference type="Gene3D" id="2.40.170.20">
    <property type="entry name" value="TonB-dependent receptor, beta-barrel domain"/>
    <property type="match status" value="1"/>
</dbReference>
<gene>
    <name evidence="13" type="ORF">FN961_10780</name>
</gene>
<comment type="caution">
    <text evidence="13">The sequence shown here is derived from an EMBL/GenBank/DDBJ whole genome shotgun (WGS) entry which is preliminary data.</text>
</comment>
<sequence>MNNNKKTYGVGLKLSYLSACLCSALATNALAAEEEDKQVAEESIERVSVVGSNIKRAVDSGSLPVTTLTEEDIENTMAMSGDDLLRQIPQMGEVNFGASTGNGGVNDARGDVASINLRGLGTGNTLTLLNGRRVVTHPGTQTENFVPVTTVNSNALPISGLRSLEVLRDGAAAIYGSDAVAGVVNYKLKDDYEGHKVSFSYGGSEGTSLREGTVSYLGGVSLNEGKTHLTGSLSYFDREGMMASERDYAKSHDLREYPTLPEGFIGDTQLDNRTTTTPWGEFRSGSLNTFHIQPDSMDGCVQDLGNGICADKGSLSRDLRFDRGTTRSLVSDVDRLNFYGYATHELSDSLEFFSEITYYKANSERTREQAGNLTAQRFTIDDNAYYNPFGEDVDVRRYRPIDAGPRIINVENTSYRILGGFEGNFGDWDWDSAMFYTAAETNDVANRVQASKFQAAVNSTNPDLAYNIFNGGDINNPNAGDGTLNSQAVIDQFMVDVQRDGKTSLASVDFKVSNGQLWSLPSGDIGLAMGVEYRRETFEDIRDPLLNGSNPFIDSVTGEELSGSDVLGSSHTPNSDASRNVASVYAELLIPLLDSYSQYIELQIAGRYENFSDVGSAAKPKVALYWEPIDWLSIRASYAGGFRAPGLPQVSAEGVPRSNGLYDPILDETYGIIDIRSGSTDLKPEESVNSSVGFVLNPTSNFTFTADYWQIEQKNIVGILPGSSHLLYDSLLRSQGSSNPAVIRDGSTMEVIQINNDYLNLNIRNIEGVDFSFLYSLETDIGEWDFSANVAHLIKFYQDADPISAELIAAQKAGNPTVPADRTVAGAGDLIKENGRPEWRGRAEINWRLDQIGAGVSYNYISDVIDTSATYTDDNDEVIKLPVDNFETINLYADYRFKGAHFLDNSKLRLGVRNITDEQPPLADELAHGYFGSLHSNRGRYFYMSFSKSF</sequence>
<keyword evidence="3 8" id="KW-1134">Transmembrane beta strand</keyword>
<dbReference type="PANTHER" id="PTHR47234">
    <property type="match status" value="1"/>
</dbReference>
<evidence type="ECO:0000256" key="9">
    <source>
        <dbReference type="RuleBase" id="RU003357"/>
    </source>
</evidence>